<sequence>MAGGRSSRIRISRPRTPATPREWPHVQHNAIYVHSKGAPVS</sequence>
<accession>A0A5B7KJA1</accession>
<evidence type="ECO:0000313" key="2">
    <source>
        <dbReference type="EMBL" id="MPD05239.1"/>
    </source>
</evidence>
<dbReference type="AlphaFoldDB" id="A0A5B7KJA1"/>
<evidence type="ECO:0000313" key="3">
    <source>
        <dbReference type="Proteomes" id="UP000324222"/>
    </source>
</evidence>
<name>A0A5B7KJA1_PORTR</name>
<comment type="caution">
    <text evidence="2">The sequence shown here is derived from an EMBL/GenBank/DDBJ whole genome shotgun (WGS) entry which is preliminary data.</text>
</comment>
<protein>
    <submittedName>
        <fullName evidence="2">Uncharacterized protein</fullName>
    </submittedName>
</protein>
<gene>
    <name evidence="2" type="ORF">E2C01_100970</name>
</gene>
<organism evidence="2 3">
    <name type="scientific">Portunus trituberculatus</name>
    <name type="common">Swimming crab</name>
    <name type="synonym">Neptunus trituberculatus</name>
    <dbReference type="NCBI Taxonomy" id="210409"/>
    <lineage>
        <taxon>Eukaryota</taxon>
        <taxon>Metazoa</taxon>
        <taxon>Ecdysozoa</taxon>
        <taxon>Arthropoda</taxon>
        <taxon>Crustacea</taxon>
        <taxon>Multicrustacea</taxon>
        <taxon>Malacostraca</taxon>
        <taxon>Eumalacostraca</taxon>
        <taxon>Eucarida</taxon>
        <taxon>Decapoda</taxon>
        <taxon>Pleocyemata</taxon>
        <taxon>Brachyura</taxon>
        <taxon>Eubrachyura</taxon>
        <taxon>Portunoidea</taxon>
        <taxon>Portunidae</taxon>
        <taxon>Portuninae</taxon>
        <taxon>Portunus</taxon>
    </lineage>
</organism>
<evidence type="ECO:0000256" key="1">
    <source>
        <dbReference type="SAM" id="MobiDB-lite"/>
    </source>
</evidence>
<proteinExistence type="predicted"/>
<dbReference type="EMBL" id="VSRR010145046">
    <property type="protein sequence ID" value="MPD05239.1"/>
    <property type="molecule type" value="Genomic_DNA"/>
</dbReference>
<keyword evidence="3" id="KW-1185">Reference proteome</keyword>
<feature type="region of interest" description="Disordered" evidence="1">
    <location>
        <begin position="1"/>
        <end position="22"/>
    </location>
</feature>
<reference evidence="2 3" key="1">
    <citation type="submission" date="2019-05" db="EMBL/GenBank/DDBJ databases">
        <title>Another draft genome of Portunus trituberculatus and its Hox gene families provides insights of decapod evolution.</title>
        <authorList>
            <person name="Jeong J.-H."/>
            <person name="Song I."/>
            <person name="Kim S."/>
            <person name="Choi T."/>
            <person name="Kim D."/>
            <person name="Ryu S."/>
            <person name="Kim W."/>
        </authorList>
    </citation>
    <scope>NUCLEOTIDE SEQUENCE [LARGE SCALE GENOMIC DNA]</scope>
    <source>
        <tissue evidence="2">Muscle</tissue>
    </source>
</reference>
<dbReference type="Proteomes" id="UP000324222">
    <property type="component" value="Unassembled WGS sequence"/>
</dbReference>